<feature type="domain" description="Reverse transcriptase Ty1/copia-type" evidence="2">
    <location>
        <begin position="185"/>
        <end position="237"/>
    </location>
</feature>
<dbReference type="EMBL" id="BKCJ010569600">
    <property type="protein sequence ID" value="GFB18093.1"/>
    <property type="molecule type" value="Genomic_DNA"/>
</dbReference>
<protein>
    <submittedName>
        <fullName evidence="3">Gag-Pol polyprotein</fullName>
    </submittedName>
</protein>
<dbReference type="Pfam" id="PF07727">
    <property type="entry name" value="RVT_2"/>
    <property type="match status" value="1"/>
</dbReference>
<evidence type="ECO:0000256" key="1">
    <source>
        <dbReference type="SAM" id="MobiDB-lite"/>
    </source>
</evidence>
<evidence type="ECO:0000259" key="2">
    <source>
        <dbReference type="Pfam" id="PF07727"/>
    </source>
</evidence>
<dbReference type="AlphaFoldDB" id="A0A699L5M3"/>
<feature type="compositionally biased region" description="Polar residues" evidence="1">
    <location>
        <begin position="24"/>
        <end position="35"/>
    </location>
</feature>
<reference evidence="3" key="1">
    <citation type="journal article" date="2019" name="Sci. Rep.">
        <title>Draft genome of Tanacetum cinerariifolium, the natural source of mosquito coil.</title>
        <authorList>
            <person name="Yamashiro T."/>
            <person name="Shiraishi A."/>
            <person name="Satake H."/>
            <person name="Nakayama K."/>
        </authorList>
    </citation>
    <scope>NUCLEOTIDE SEQUENCE</scope>
</reference>
<proteinExistence type="predicted"/>
<dbReference type="InterPro" id="IPR013103">
    <property type="entry name" value="RVT_2"/>
</dbReference>
<accession>A0A699L5M3</accession>
<comment type="caution">
    <text evidence="3">The sequence shown here is derived from an EMBL/GenBank/DDBJ whole genome shotgun (WGS) entry which is preliminary data.</text>
</comment>
<gene>
    <name evidence="3" type="ORF">Tci_690064</name>
</gene>
<feature type="region of interest" description="Disordered" evidence="1">
    <location>
        <begin position="1"/>
        <end position="60"/>
    </location>
</feature>
<sequence>MFDEYLEPPHVERPVLPAQAVQAPVNSAGTPSSNTIDKDAPSPSISPSSSALQSHSLHQGVAAESHYMEDHTIAPVDNTPFVNFIAPEPHSEASSSGDISLTESPYVSQTLHHLNKWSKDHPLDNVIGNPSRLVSTRKQLATDALWCLYISVLSKVEPKNFKSAITKDCWFQAMQDEIHEFYRLQVWELVPQPDCVMIIALKWIYKVKLDEYGDVLKNKARLVAKGYRQEEGIDFEE</sequence>
<feature type="compositionally biased region" description="Low complexity" evidence="1">
    <location>
        <begin position="41"/>
        <end position="59"/>
    </location>
</feature>
<organism evidence="3">
    <name type="scientific">Tanacetum cinerariifolium</name>
    <name type="common">Dalmatian daisy</name>
    <name type="synonym">Chrysanthemum cinerariifolium</name>
    <dbReference type="NCBI Taxonomy" id="118510"/>
    <lineage>
        <taxon>Eukaryota</taxon>
        <taxon>Viridiplantae</taxon>
        <taxon>Streptophyta</taxon>
        <taxon>Embryophyta</taxon>
        <taxon>Tracheophyta</taxon>
        <taxon>Spermatophyta</taxon>
        <taxon>Magnoliopsida</taxon>
        <taxon>eudicotyledons</taxon>
        <taxon>Gunneridae</taxon>
        <taxon>Pentapetalae</taxon>
        <taxon>asterids</taxon>
        <taxon>campanulids</taxon>
        <taxon>Asterales</taxon>
        <taxon>Asteraceae</taxon>
        <taxon>Asteroideae</taxon>
        <taxon>Anthemideae</taxon>
        <taxon>Anthemidinae</taxon>
        <taxon>Tanacetum</taxon>
    </lineage>
</organism>
<evidence type="ECO:0000313" key="3">
    <source>
        <dbReference type="EMBL" id="GFB18093.1"/>
    </source>
</evidence>
<name>A0A699L5M3_TANCI</name>